<proteinExistence type="inferred from homology"/>
<dbReference type="GO" id="GO:0000162">
    <property type="term" value="P:L-tryptophan biosynthetic process"/>
    <property type="evidence" value="ECO:0007669"/>
    <property type="project" value="TreeGrafter"/>
</dbReference>
<dbReference type="InterPro" id="IPR013785">
    <property type="entry name" value="Aldolase_TIM"/>
</dbReference>
<evidence type="ECO:0000256" key="7">
    <source>
        <dbReference type="ARBA" id="ARBA00023102"/>
    </source>
</evidence>
<dbReference type="InterPro" id="IPR006063">
    <property type="entry name" value="HisA_bact_arch"/>
</dbReference>
<evidence type="ECO:0000256" key="6">
    <source>
        <dbReference type="ARBA" id="ARBA00022605"/>
    </source>
</evidence>
<keyword evidence="8 9" id="KW-0413">Isomerase</keyword>
<evidence type="ECO:0000256" key="10">
    <source>
        <dbReference type="RuleBase" id="RU003657"/>
    </source>
</evidence>
<evidence type="ECO:0000256" key="2">
    <source>
        <dbReference type="ARBA" id="ARBA00004496"/>
    </source>
</evidence>
<dbReference type="PANTHER" id="PTHR43090">
    <property type="entry name" value="1-(5-PHOSPHORIBOSYL)-5-[(5-PHOSPHORIBOSYLAMINO)METHYLIDENEAMINO] IMIDAZOLE-4-CARBOXAMIDE ISOMERASE"/>
    <property type="match status" value="1"/>
</dbReference>
<accession>A0A411DTQ0</accession>
<feature type="active site" description="Proton donor" evidence="9">
    <location>
        <position position="130"/>
    </location>
</feature>
<evidence type="ECO:0000256" key="11">
    <source>
        <dbReference type="RuleBase" id="RU003658"/>
    </source>
</evidence>
<dbReference type="SUPFAM" id="SSF51366">
    <property type="entry name" value="Ribulose-phoshate binding barrel"/>
    <property type="match status" value="1"/>
</dbReference>
<protein>
    <recommendedName>
        <fullName evidence="9 11">1-(5-phosphoribosyl)-5-[(5-phosphoribosylamino)methylideneamino] imidazole-4-carboxamide isomerase</fullName>
        <ecNumber evidence="9 11">5.3.1.16</ecNumber>
    </recommendedName>
    <alternativeName>
        <fullName evidence="9">Phosphoribosylformimino-5-aminoimidazole carboxamide ribotide isomerase</fullName>
    </alternativeName>
</protein>
<evidence type="ECO:0000256" key="8">
    <source>
        <dbReference type="ARBA" id="ARBA00023235"/>
    </source>
</evidence>
<evidence type="ECO:0000256" key="3">
    <source>
        <dbReference type="ARBA" id="ARBA00005133"/>
    </source>
</evidence>
<keyword evidence="6 9" id="KW-0028">Amino-acid biosynthesis</keyword>
<dbReference type="GO" id="GO:0000105">
    <property type="term" value="P:L-histidine biosynthetic process"/>
    <property type="evidence" value="ECO:0007669"/>
    <property type="project" value="UniProtKB-UniRule"/>
</dbReference>
<gene>
    <name evidence="9 12" type="primary">hisA</name>
    <name evidence="12" type="ORF">EU348_22330</name>
</gene>
<dbReference type="UniPathway" id="UPA00031">
    <property type="reaction ID" value="UER00009"/>
</dbReference>
<comment type="catalytic activity">
    <reaction evidence="1 9 11">
        <text>1-(5-phospho-beta-D-ribosyl)-5-[(5-phospho-beta-D-ribosylamino)methylideneamino]imidazole-4-carboxamide = 5-[(5-phospho-1-deoxy-D-ribulos-1-ylimino)methylamino]-1-(5-phospho-beta-D-ribosyl)imidazole-4-carboxamide</text>
        <dbReference type="Rhea" id="RHEA:15469"/>
        <dbReference type="ChEBI" id="CHEBI:58435"/>
        <dbReference type="ChEBI" id="CHEBI:58525"/>
        <dbReference type="EC" id="5.3.1.16"/>
    </reaction>
</comment>
<evidence type="ECO:0000256" key="1">
    <source>
        <dbReference type="ARBA" id="ARBA00000901"/>
    </source>
</evidence>
<dbReference type="NCBIfam" id="TIGR00007">
    <property type="entry name" value="1-(5-phosphoribosyl)-5-[(5-phosphoribosylamino)methylideneamino]imidazole-4-carboxamide isomerase"/>
    <property type="match status" value="1"/>
</dbReference>
<dbReference type="AlphaFoldDB" id="A0A411DTQ0"/>
<dbReference type="GO" id="GO:0003949">
    <property type="term" value="F:1-(5-phosphoribosyl)-5-[(5-phosphoribosylamino)methylideneamino]imidazole-4-carboxamide isomerase activity"/>
    <property type="evidence" value="ECO:0007669"/>
    <property type="project" value="UniProtKB-UniRule"/>
</dbReference>
<comment type="pathway">
    <text evidence="3 9 11">Amino-acid biosynthesis; L-histidine biosynthesis; L-histidine from 5-phospho-alpha-D-ribose 1-diphosphate: step 4/9.</text>
</comment>
<evidence type="ECO:0000256" key="9">
    <source>
        <dbReference type="HAMAP-Rule" id="MF_01014"/>
    </source>
</evidence>
<dbReference type="GO" id="GO:0005737">
    <property type="term" value="C:cytoplasm"/>
    <property type="evidence" value="ECO:0007669"/>
    <property type="project" value="UniProtKB-SubCell"/>
</dbReference>
<dbReference type="InterPro" id="IPR011060">
    <property type="entry name" value="RibuloseP-bd_barrel"/>
</dbReference>
<feature type="active site" description="Proton acceptor" evidence="9">
    <location>
        <position position="8"/>
    </location>
</feature>
<name>A0A411DTQ0_CHRID</name>
<comment type="subcellular location">
    <subcellularLocation>
        <location evidence="2 9 11">Cytoplasm</location>
    </subcellularLocation>
</comment>
<evidence type="ECO:0000256" key="5">
    <source>
        <dbReference type="ARBA" id="ARBA00022490"/>
    </source>
</evidence>
<sequence length="240" mass="26290">MKIIPAIDIIDGKCVRLSKGDYNTKKIYNEDPVEVAKEFESFGIQYLHLVDLDGAKSKHIVNQKVLENIARSTSLHIDFGGGLKTQEDIETAFNSGAKQITLGSIAVQDPEFCFGMIEKYGAEKIILGADCENRKIKTSGWLEESAHDIIDFILQYQEKGIQTAICTDIAKDGMLEGPSTGLYIEILYKTSVQLVASGGISGIADVYKMKDIGCAGTIIGKAIYEGKISLQQLQNFIENA</sequence>
<dbReference type="EMBL" id="CP035532">
    <property type="protein sequence ID" value="QBA23769.1"/>
    <property type="molecule type" value="Genomic_DNA"/>
</dbReference>
<comment type="similarity">
    <text evidence="4 9 10">Belongs to the HisA/HisF family.</text>
</comment>
<keyword evidence="5 9" id="KW-0963">Cytoplasm</keyword>
<dbReference type="InterPro" id="IPR006062">
    <property type="entry name" value="His_biosynth"/>
</dbReference>
<dbReference type="PANTHER" id="PTHR43090:SF2">
    <property type="entry name" value="1-(5-PHOSPHORIBOSYL)-5-[(5-PHOSPHORIBOSYLAMINO)METHYLIDENEAMINO] IMIDAZOLE-4-CARBOXAMIDE ISOMERASE"/>
    <property type="match status" value="1"/>
</dbReference>
<dbReference type="Gene3D" id="3.20.20.70">
    <property type="entry name" value="Aldolase class I"/>
    <property type="match status" value="1"/>
</dbReference>
<reference evidence="12" key="1">
    <citation type="submission" date="2019-01" db="EMBL/GenBank/DDBJ databases">
        <title>Whole Genome Sequencing for Putative Detection of Antimicrobial Resistance and Potential Virulence Factors in Chryseobacterium indologenes isolated from Nile Tilapia in Tanzania.</title>
        <authorList>
            <person name="Mwega E."/>
            <person name="Mutoloki S."/>
            <person name="Mugimba K."/>
            <person name="Colquhoun D."/>
            <person name="Mdegela R."/>
            <person name="Evensen O."/>
            <person name="Wasteson Y."/>
        </authorList>
    </citation>
    <scope>NUCLEOTIDE SEQUENCE [LARGE SCALE GENOMIC DNA]</scope>
    <source>
        <strain evidence="12">StR 01</strain>
    </source>
</reference>
<dbReference type="InterPro" id="IPR044524">
    <property type="entry name" value="Isoase_HisA-like"/>
</dbReference>
<evidence type="ECO:0000256" key="4">
    <source>
        <dbReference type="ARBA" id="ARBA00009667"/>
    </source>
</evidence>
<organism evidence="12">
    <name type="scientific">Chryseobacterium indologenes</name>
    <name type="common">Flavobacterium indologenes</name>
    <dbReference type="NCBI Taxonomy" id="253"/>
    <lineage>
        <taxon>Bacteria</taxon>
        <taxon>Pseudomonadati</taxon>
        <taxon>Bacteroidota</taxon>
        <taxon>Flavobacteriia</taxon>
        <taxon>Flavobacteriales</taxon>
        <taxon>Weeksellaceae</taxon>
        <taxon>Chryseobacterium group</taxon>
        <taxon>Chryseobacterium</taxon>
    </lineage>
</organism>
<dbReference type="InterPro" id="IPR023016">
    <property type="entry name" value="HisA/PriA"/>
</dbReference>
<keyword evidence="7 9" id="KW-0368">Histidine biosynthesis</keyword>
<evidence type="ECO:0000313" key="12">
    <source>
        <dbReference type="EMBL" id="QBA23769.1"/>
    </source>
</evidence>
<dbReference type="FunFam" id="3.20.20.70:FF:000009">
    <property type="entry name" value="1-(5-phosphoribosyl)-5-[(5-phosphoribosylamino)methylideneamino] imidazole-4-carboxamide isomerase"/>
    <property type="match status" value="1"/>
</dbReference>
<dbReference type="Pfam" id="PF00977">
    <property type="entry name" value="His_biosynth"/>
    <property type="match status" value="1"/>
</dbReference>
<dbReference type="EC" id="5.3.1.16" evidence="9 11"/>
<dbReference type="CDD" id="cd04732">
    <property type="entry name" value="HisA"/>
    <property type="match status" value="1"/>
</dbReference>
<dbReference type="HAMAP" id="MF_01014">
    <property type="entry name" value="HisA"/>
    <property type="match status" value="1"/>
</dbReference>